<dbReference type="SUPFAM" id="SSF56601">
    <property type="entry name" value="beta-lactamase/transpeptidase-like"/>
    <property type="match status" value="1"/>
</dbReference>
<sequence>MVLGGGRVQTAGVLWYASMKIFTKIAVAAIVLSASLSVAAAVPKGTDAGKYAAIVIDANSGKTLYQYNANARRYPASLTKMMTLYLLFEAMQSGRISANTPVRVSAYAAARPPTKIGFKPGQSITAENAARALIIKSANDVASAVAEYLGGSEKGFAQMMTQKARSLGMMNTHFTNASGLPDVQNYSTARDMAILSLALREHFPGHYHLFNTTSFSMRGQVIRGHNRLVSSMKGVDGLKTGYVRMSGFNVATSMRLEGKSLVGVVMGGQSAAVRDAHMAELLKRHLGRGSRKKASVPLVASWKPSAPVLAAGKGRVVLPVAQVPVPVAKADILPPAISDREHDAALLTALTAIPANKLPAAVLAVDEVILPVTKAVVVPAPKMAVVPVPQAKTAPTGEKQISVIDVIETNAVTKAEPADATAGTETGLEVIPAPLDAATPTEAGTDALATASVPVVESKGWVVQIAAAASKKEAEAVLARVETAASGNLGKAQSYTQIFDKGDMRYYRVRFSGFASQGAAKKTCQELVKASFKCFVVKD</sequence>
<dbReference type="Pfam" id="PF05036">
    <property type="entry name" value="SPOR"/>
    <property type="match status" value="1"/>
</dbReference>
<evidence type="ECO:0000256" key="8">
    <source>
        <dbReference type="PIRSR" id="PIRSR618044-2"/>
    </source>
</evidence>
<feature type="active site" description="Acyl-ester intermediate" evidence="7">
    <location>
        <position position="77"/>
    </location>
</feature>
<keyword evidence="3" id="KW-0378">Hydrolase</keyword>
<dbReference type="GO" id="GO:0008360">
    <property type="term" value="P:regulation of cell shape"/>
    <property type="evidence" value="ECO:0007669"/>
    <property type="project" value="UniProtKB-KW"/>
</dbReference>
<keyword evidence="5" id="KW-0573">Peptidoglycan synthesis</keyword>
<dbReference type="InterPro" id="IPR036680">
    <property type="entry name" value="SPOR-like_sf"/>
</dbReference>
<evidence type="ECO:0000313" key="13">
    <source>
        <dbReference type="Proteomes" id="UP000188912"/>
    </source>
</evidence>
<feature type="binding site" evidence="8">
    <location>
        <position position="239"/>
    </location>
    <ligand>
        <name>substrate</name>
    </ligand>
</feature>
<evidence type="ECO:0000256" key="2">
    <source>
        <dbReference type="ARBA" id="ARBA00022729"/>
    </source>
</evidence>
<name>A0A1U9JUC2_9HYPH</name>
<evidence type="ECO:0000259" key="11">
    <source>
        <dbReference type="PROSITE" id="PS51724"/>
    </source>
</evidence>
<evidence type="ECO:0000313" key="12">
    <source>
        <dbReference type="EMBL" id="AQS41443.1"/>
    </source>
</evidence>
<feature type="active site" description="Proton acceptor" evidence="7">
    <location>
        <position position="80"/>
    </location>
</feature>
<dbReference type="PANTHER" id="PTHR21581:SF6">
    <property type="entry name" value="TRAFFICKING PROTEIN PARTICLE COMPLEX SUBUNIT 12"/>
    <property type="match status" value="1"/>
</dbReference>
<dbReference type="InterPro" id="IPR018044">
    <property type="entry name" value="Peptidase_S11"/>
</dbReference>
<feature type="domain" description="SPOR" evidence="11">
    <location>
        <begin position="455"/>
        <end position="539"/>
    </location>
</feature>
<evidence type="ECO:0000256" key="10">
    <source>
        <dbReference type="SAM" id="SignalP"/>
    </source>
</evidence>
<gene>
    <name evidence="12" type="ORF">BHV28_07430</name>
</gene>
<dbReference type="GO" id="GO:0042834">
    <property type="term" value="F:peptidoglycan binding"/>
    <property type="evidence" value="ECO:0007669"/>
    <property type="project" value="InterPro"/>
</dbReference>
<dbReference type="EMBL" id="CP017315">
    <property type="protein sequence ID" value="AQS41443.1"/>
    <property type="molecule type" value="Genomic_DNA"/>
</dbReference>
<dbReference type="Gene3D" id="3.30.70.1070">
    <property type="entry name" value="Sporulation related repeat"/>
    <property type="match status" value="1"/>
</dbReference>
<evidence type="ECO:0000256" key="5">
    <source>
        <dbReference type="ARBA" id="ARBA00022984"/>
    </source>
</evidence>
<dbReference type="InterPro" id="IPR012338">
    <property type="entry name" value="Beta-lactam/transpept-like"/>
</dbReference>
<dbReference type="InterPro" id="IPR001967">
    <property type="entry name" value="Peptidase_S11_N"/>
</dbReference>
<dbReference type="Gene3D" id="3.40.710.10">
    <property type="entry name" value="DD-peptidase/beta-lactamase superfamily"/>
    <property type="match status" value="1"/>
</dbReference>
<protein>
    <submittedName>
        <fullName evidence="12">D-alanyl-D-alanine carboxypeptidase</fullName>
    </submittedName>
</protein>
<evidence type="ECO:0000256" key="1">
    <source>
        <dbReference type="ARBA" id="ARBA00007164"/>
    </source>
</evidence>
<dbReference type="PROSITE" id="PS51724">
    <property type="entry name" value="SPOR"/>
    <property type="match status" value="1"/>
</dbReference>
<evidence type="ECO:0000256" key="9">
    <source>
        <dbReference type="RuleBase" id="RU004016"/>
    </source>
</evidence>
<dbReference type="GO" id="GO:0009002">
    <property type="term" value="F:serine-type D-Ala-D-Ala carboxypeptidase activity"/>
    <property type="evidence" value="ECO:0007669"/>
    <property type="project" value="InterPro"/>
</dbReference>
<dbReference type="GO" id="GO:0071555">
    <property type="term" value="P:cell wall organization"/>
    <property type="evidence" value="ECO:0007669"/>
    <property type="project" value="UniProtKB-KW"/>
</dbReference>
<dbReference type="PANTHER" id="PTHR21581">
    <property type="entry name" value="D-ALANYL-D-ALANINE CARBOXYPEPTIDASE"/>
    <property type="match status" value="1"/>
</dbReference>
<evidence type="ECO:0000256" key="3">
    <source>
        <dbReference type="ARBA" id="ARBA00022801"/>
    </source>
</evidence>
<feature type="active site" evidence="7">
    <location>
        <position position="137"/>
    </location>
</feature>
<keyword evidence="12" id="KW-0645">Protease</keyword>
<feature type="signal peptide" evidence="10">
    <location>
        <begin position="1"/>
        <end position="40"/>
    </location>
</feature>
<dbReference type="AlphaFoldDB" id="A0A1U9JUC2"/>
<organism evidence="12 13">
    <name type="scientific">Candidatus Tokpelaia hoelldobleri</name>
    <dbReference type="NCBI Taxonomy" id="1902579"/>
    <lineage>
        <taxon>Bacteria</taxon>
        <taxon>Pseudomonadati</taxon>
        <taxon>Pseudomonadota</taxon>
        <taxon>Alphaproteobacteria</taxon>
        <taxon>Hyphomicrobiales</taxon>
        <taxon>Candidatus Tokpelaia</taxon>
    </lineage>
</organism>
<dbReference type="InterPro" id="IPR007730">
    <property type="entry name" value="SPOR-like_dom"/>
</dbReference>
<reference evidence="12 13" key="2">
    <citation type="journal article" date="2016" name="Sci. Rep.">
        <title>The genome of Rhizobiales bacteria in predatory ants reveals urease gene functions but no genes for nitrogen fixation.</title>
        <authorList>
            <person name="Neuvonen M.M."/>
            <person name="Tamarit D."/>
            <person name="Naslund K."/>
            <person name="Liebig J."/>
            <person name="Feldhaar H."/>
            <person name="Moran N.A."/>
            <person name="Guy L."/>
            <person name="Andersson S.G."/>
        </authorList>
    </citation>
    <scope>NUCLEOTIDE SEQUENCE [LARGE SCALE GENOMIC DNA]</scope>
    <source>
        <strain evidence="12 13">Hsal</strain>
    </source>
</reference>
<proteinExistence type="inferred from homology"/>
<dbReference type="GO" id="GO:0006508">
    <property type="term" value="P:proteolysis"/>
    <property type="evidence" value="ECO:0007669"/>
    <property type="project" value="InterPro"/>
</dbReference>
<feature type="chain" id="PRO_5013115355" evidence="10">
    <location>
        <begin position="41"/>
        <end position="539"/>
    </location>
</feature>
<dbReference type="PRINTS" id="PR00725">
    <property type="entry name" value="DADACBPTASE1"/>
</dbReference>
<reference evidence="12 13" key="1">
    <citation type="journal article" date="2010" name="Science">
        <title>Genomic comparison of the ants Camponotus floridanus and Harpegnathos saltator.</title>
        <authorList>
            <person name="Bonasio R."/>
            <person name="Zhang G."/>
            <person name="Ye C."/>
            <person name="Mutti N.S."/>
            <person name="Fang X."/>
            <person name="Qin N."/>
            <person name="Donahue G."/>
            <person name="Yang P."/>
            <person name="Li Q."/>
            <person name="Li C."/>
            <person name="Zhang P."/>
            <person name="Huang Z."/>
            <person name="Berger S.L."/>
            <person name="Reinberg D."/>
            <person name="Wang J."/>
            <person name="Liebig J."/>
        </authorList>
    </citation>
    <scope>NUCLEOTIDE SEQUENCE [LARGE SCALE GENOMIC DNA]</scope>
    <source>
        <strain evidence="12 13">Hsal</strain>
    </source>
</reference>
<keyword evidence="4" id="KW-0133">Cell shape</keyword>
<dbReference type="Pfam" id="PF00768">
    <property type="entry name" value="Peptidase_S11"/>
    <property type="match status" value="1"/>
</dbReference>
<dbReference type="KEGG" id="thd:BHV28_07430"/>
<dbReference type="STRING" id="1902579.BHV28_07430"/>
<evidence type="ECO:0000256" key="4">
    <source>
        <dbReference type="ARBA" id="ARBA00022960"/>
    </source>
</evidence>
<keyword evidence="2 10" id="KW-0732">Signal</keyword>
<dbReference type="Proteomes" id="UP000188912">
    <property type="component" value="Chromosome"/>
</dbReference>
<dbReference type="SUPFAM" id="SSF110997">
    <property type="entry name" value="Sporulation related repeat"/>
    <property type="match status" value="1"/>
</dbReference>
<accession>A0A1U9JUC2</accession>
<keyword evidence="13" id="KW-1185">Reference proteome</keyword>
<keyword evidence="12" id="KW-0121">Carboxypeptidase</keyword>
<evidence type="ECO:0000256" key="6">
    <source>
        <dbReference type="ARBA" id="ARBA00023316"/>
    </source>
</evidence>
<comment type="similarity">
    <text evidence="1 9">Belongs to the peptidase S11 family.</text>
</comment>
<evidence type="ECO:0000256" key="7">
    <source>
        <dbReference type="PIRSR" id="PIRSR618044-1"/>
    </source>
</evidence>
<dbReference type="GO" id="GO:0009252">
    <property type="term" value="P:peptidoglycan biosynthetic process"/>
    <property type="evidence" value="ECO:0007669"/>
    <property type="project" value="UniProtKB-KW"/>
</dbReference>
<keyword evidence="6" id="KW-0961">Cell wall biogenesis/degradation</keyword>